<reference evidence="3" key="1">
    <citation type="submission" date="2017-09" db="EMBL/GenBank/DDBJ databases">
        <title>Depth-based differentiation of microbial function through sediment-hosted aquifers and enrichment of novel symbionts in the deep terrestrial subsurface.</title>
        <authorList>
            <person name="Probst A.J."/>
            <person name="Ladd B."/>
            <person name="Jarett J.K."/>
            <person name="Geller-Mcgrath D.E."/>
            <person name="Sieber C.M.K."/>
            <person name="Emerson J.B."/>
            <person name="Anantharaman K."/>
            <person name="Thomas B.C."/>
            <person name="Malmstrom R."/>
            <person name="Stieglmeier M."/>
            <person name="Klingl A."/>
            <person name="Woyke T."/>
            <person name="Ryan C.M."/>
            <person name="Banfield J.F."/>
        </authorList>
    </citation>
    <scope>NUCLEOTIDE SEQUENCE [LARGE SCALE GENOMIC DNA]</scope>
</reference>
<evidence type="ECO:0008006" key="4">
    <source>
        <dbReference type="Google" id="ProtNLM"/>
    </source>
</evidence>
<sequence>MGKFYLNGARYLTVSFFIFGGLFVFAHASHATAPTAGLFSSDGTELVNFPDVRPGSSVAIGDIDRDGQPEIVIGSAPGERAAVHEYESDGTLIRSFTMYDANLTTGISVAIGDLNGYGNEIITVPRRGAGPQVLRFKVDGRQLSPGFFAYSERFHGGVNLAIGDVNGDGREDIITGAASGGGAHVRAFDLNGNPLINITPEKTFPNEAFTGGVVVGAVDYDDDGKDEIVVAPESQRVADVKIFKGRSVIKTFRAFGNFGGGVSLSVNTSGDGKRIILGAAAGGGPHTLQYNIQTGAINGLSIFPFSDSWRGGVTVAFWKYDGQVKFFAIPGSPYLSLEQLESFGATAPAGNSSGVNSAWEQKNVTTADGTFSVKLVKVNLKNPKLKIKSITGSSKDCYQVPCATRSLQSYVQQVNAFAGINGSY</sequence>
<dbReference type="PANTHER" id="PTHR45460">
    <property type="entry name" value="SIMILAR TO CYSTEINE PROTEINASE"/>
    <property type="match status" value="1"/>
</dbReference>
<dbReference type="Pfam" id="PF01839">
    <property type="entry name" value="FG-GAP"/>
    <property type="match status" value="2"/>
</dbReference>
<comment type="caution">
    <text evidence="2">The sequence shown here is derived from an EMBL/GenBank/DDBJ whole genome shotgun (WGS) entry which is preliminary data.</text>
</comment>
<proteinExistence type="predicted"/>
<dbReference type="PANTHER" id="PTHR45460:SF2">
    <property type="entry name" value="ALPHA 1,3 GLUCANASE, GH71 FAMILY (EUROFUNG)"/>
    <property type="match status" value="1"/>
</dbReference>
<evidence type="ECO:0000313" key="3">
    <source>
        <dbReference type="Proteomes" id="UP000228711"/>
    </source>
</evidence>
<organism evidence="2 3">
    <name type="scientific">Candidatus Kerfeldbacteria bacterium CG08_land_8_20_14_0_20_42_7</name>
    <dbReference type="NCBI Taxonomy" id="2014245"/>
    <lineage>
        <taxon>Bacteria</taxon>
        <taxon>Candidatus Kerfeldiibacteriota</taxon>
    </lineage>
</organism>
<name>A0A2H0YSX2_9BACT</name>
<evidence type="ECO:0000313" key="2">
    <source>
        <dbReference type="EMBL" id="PIS41601.1"/>
    </source>
</evidence>
<dbReference type="InterPro" id="IPR013517">
    <property type="entry name" value="FG-GAP"/>
</dbReference>
<gene>
    <name evidence="2" type="ORF">COT25_02210</name>
</gene>
<dbReference type="Gene3D" id="2.130.10.130">
    <property type="entry name" value="Integrin alpha, N-terminal"/>
    <property type="match status" value="1"/>
</dbReference>
<dbReference type="InterPro" id="IPR028994">
    <property type="entry name" value="Integrin_alpha_N"/>
</dbReference>
<protein>
    <recommendedName>
        <fullName evidence="4">VCBS repeat-containing protein</fullName>
    </recommendedName>
</protein>
<accession>A0A2H0YSX2</accession>
<dbReference type="EMBL" id="PEXV01000074">
    <property type="protein sequence ID" value="PIS41601.1"/>
    <property type="molecule type" value="Genomic_DNA"/>
</dbReference>
<feature type="non-terminal residue" evidence="2">
    <location>
        <position position="424"/>
    </location>
</feature>
<evidence type="ECO:0000256" key="1">
    <source>
        <dbReference type="ARBA" id="ARBA00022729"/>
    </source>
</evidence>
<dbReference type="Proteomes" id="UP000228711">
    <property type="component" value="Unassembled WGS sequence"/>
</dbReference>
<dbReference type="SUPFAM" id="SSF69318">
    <property type="entry name" value="Integrin alpha N-terminal domain"/>
    <property type="match status" value="1"/>
</dbReference>
<keyword evidence="1" id="KW-0732">Signal</keyword>
<dbReference type="AlphaFoldDB" id="A0A2H0YSX2"/>